<feature type="chain" id="PRO_5004872000" evidence="1">
    <location>
        <begin position="32"/>
        <end position="222"/>
    </location>
</feature>
<dbReference type="HOGENOM" id="CLU_067810_1_0_11"/>
<dbReference type="Pfam" id="PF09203">
    <property type="entry name" value="MspA"/>
    <property type="match status" value="1"/>
</dbReference>
<dbReference type="KEGG" id="nno:NONO_c67740"/>
<dbReference type="PATRIC" id="fig|1415166.3.peg.6956"/>
<reference evidence="2 3" key="1">
    <citation type="journal article" date="2014" name="Appl. Environ. Microbiol.">
        <title>Insights into the Microbial Degradation of Rubber and Gutta-Percha by Analysis of the Complete Genome of Nocardia nova SH22a.</title>
        <authorList>
            <person name="Luo Q."/>
            <person name="Hiessl S."/>
            <person name="Poehlein A."/>
            <person name="Daniel R."/>
            <person name="Steinbuchel A."/>
        </authorList>
    </citation>
    <scope>NUCLEOTIDE SEQUENCE [LARGE SCALE GENOMIC DNA]</scope>
    <source>
        <strain evidence="2">SH22a</strain>
    </source>
</reference>
<dbReference type="STRING" id="1415166.NONO_c67740"/>
<dbReference type="AlphaFoldDB" id="W5TWI7"/>
<gene>
    <name evidence="2" type="ORF">NONO_c67740</name>
</gene>
<evidence type="ECO:0000256" key="1">
    <source>
        <dbReference type="SAM" id="SignalP"/>
    </source>
</evidence>
<evidence type="ECO:0000313" key="2">
    <source>
        <dbReference type="EMBL" id="AHH21541.1"/>
    </source>
</evidence>
<dbReference type="eggNOG" id="ENOG5033UEF">
    <property type="taxonomic scope" value="Bacteria"/>
</dbReference>
<name>W5TWI7_9NOCA</name>
<dbReference type="Gene3D" id="2.60.40.1650">
    <property type="entry name" value="Porin MspA (Ig-like beta-sandwich domain)"/>
    <property type="match status" value="1"/>
</dbReference>
<dbReference type="InterPro" id="IPR015286">
    <property type="entry name" value="Porin_fam_mycobact-type"/>
</dbReference>
<feature type="signal peptide" evidence="1">
    <location>
        <begin position="1"/>
        <end position="31"/>
    </location>
</feature>
<organism evidence="2 3">
    <name type="scientific">Nocardia nova SH22a</name>
    <dbReference type="NCBI Taxonomy" id="1415166"/>
    <lineage>
        <taxon>Bacteria</taxon>
        <taxon>Bacillati</taxon>
        <taxon>Actinomycetota</taxon>
        <taxon>Actinomycetes</taxon>
        <taxon>Mycobacteriales</taxon>
        <taxon>Nocardiaceae</taxon>
        <taxon>Nocardia</taxon>
    </lineage>
</organism>
<evidence type="ECO:0000313" key="3">
    <source>
        <dbReference type="Proteomes" id="UP000019150"/>
    </source>
</evidence>
<dbReference type="OrthoDB" id="4540215at2"/>
<keyword evidence="1" id="KW-0732">Signal</keyword>
<accession>W5TWI7</accession>
<proteinExistence type="predicted"/>
<dbReference type="Proteomes" id="UP000019150">
    <property type="component" value="Chromosome"/>
</dbReference>
<keyword evidence="3" id="KW-1185">Reference proteome</keyword>
<sequence>MRIGTTVARLACATAMVTAAAGLLPTGVAVADTFVPLPGGDLSKVLSDGTVVHVWLDGESANIGRFPGTMPVYRNAGVSGTAHVELTGGTTVVGGSIYPGYTVGCQVDLSGAGTGAKVDWRDGANAGPDDGGRTGGNLILGPGQARSFYVLGSEEPGDFGADAHRARDRFEGSEGSVAWTDETIGLTGCPGAAQARAFVSVEVETDNVISWVTLWGNSFALA</sequence>
<dbReference type="RefSeq" id="WP_025352842.1">
    <property type="nucleotide sequence ID" value="NZ_CP006850.1"/>
</dbReference>
<protein>
    <submittedName>
        <fullName evidence="2">MspA porin-like protein</fullName>
    </submittedName>
</protein>
<dbReference type="EMBL" id="CP006850">
    <property type="protein sequence ID" value="AHH21541.1"/>
    <property type="molecule type" value="Genomic_DNA"/>
</dbReference>